<gene>
    <name evidence="1" type="ORF">mv_R84</name>
</gene>
<protein>
    <submittedName>
        <fullName evidence="1">Uncharacterized protein</fullName>
    </submittedName>
</protein>
<organism evidence="1">
    <name type="scientific">Moumouvirus sp. 'Monve'</name>
    <dbReference type="NCBI Taxonomy" id="1128131"/>
    <lineage>
        <taxon>Viruses</taxon>
        <taxon>Varidnaviria</taxon>
        <taxon>Bamfordvirae</taxon>
        <taxon>Nucleocytoviricota</taxon>
        <taxon>Megaviricetes</taxon>
        <taxon>Imitervirales</taxon>
        <taxon>Mimiviridae</taxon>
        <taxon>Megamimivirinae</taxon>
        <taxon>Moumouvirus</taxon>
    </lineage>
</organism>
<reference evidence="1" key="1">
    <citation type="submission" date="2011-10" db="EMBL/GenBank/DDBJ databases">
        <title>Provirophages and transpovirons: unique mobilome of giant viruses.</title>
        <authorList>
            <person name="Desnues C."/>
            <person name="LaScola B."/>
            <person name="Yutin N."/>
            <person name="Fournous G."/>
            <person name="Koonin E."/>
            <person name="Raoult D."/>
        </authorList>
    </citation>
    <scope>NUCLEOTIDE SEQUENCE</scope>
    <source>
        <strain evidence="1">Mv13-mv</strain>
    </source>
</reference>
<accession>H2ED16</accession>
<proteinExistence type="predicted"/>
<dbReference type="EMBL" id="JN885995">
    <property type="protein sequence ID" value="AEX62289.1"/>
    <property type="molecule type" value="Genomic_DNA"/>
</dbReference>
<sequence>MLQQLRTCIERETKKL</sequence>
<name>H2ED16_9VIRU</name>
<evidence type="ECO:0000313" key="1">
    <source>
        <dbReference type="EMBL" id="AEX62289.1"/>
    </source>
</evidence>